<comment type="caution">
    <text evidence="3">The sequence shown here is derived from an EMBL/GenBank/DDBJ whole genome shotgun (WGS) entry which is preliminary data.</text>
</comment>
<reference evidence="3" key="2">
    <citation type="submission" date="2023-06" db="EMBL/GenBank/DDBJ databases">
        <authorList>
            <consortium name="Lawrence Berkeley National Laboratory"/>
            <person name="Haridas S."/>
            <person name="Hensen N."/>
            <person name="Bonometti L."/>
            <person name="Westerberg I."/>
            <person name="Brannstrom I.O."/>
            <person name="Guillou S."/>
            <person name="Cros-Aarteil S."/>
            <person name="Calhoun S."/>
            <person name="Kuo A."/>
            <person name="Mondo S."/>
            <person name="Pangilinan J."/>
            <person name="Riley R."/>
            <person name="Labutti K."/>
            <person name="Andreopoulos B."/>
            <person name="Lipzen A."/>
            <person name="Chen C."/>
            <person name="Yanf M."/>
            <person name="Daum C."/>
            <person name="Ng V."/>
            <person name="Clum A."/>
            <person name="Steindorff A."/>
            <person name="Ohm R."/>
            <person name="Martin F."/>
            <person name="Silar P."/>
            <person name="Natvig D."/>
            <person name="Lalanne C."/>
            <person name="Gautier V."/>
            <person name="Ament-Velasquez S.L."/>
            <person name="Kruys A."/>
            <person name="Hutchinson M.I."/>
            <person name="Powell A.J."/>
            <person name="Barry K."/>
            <person name="Miller A.N."/>
            <person name="Grigoriev I.V."/>
            <person name="Debuchy R."/>
            <person name="Gladieux P."/>
            <person name="Thoren M.H."/>
            <person name="Johannesson H."/>
        </authorList>
    </citation>
    <scope>NUCLEOTIDE SEQUENCE</scope>
    <source>
        <strain evidence="3">SMH4131-1</strain>
    </source>
</reference>
<protein>
    <submittedName>
        <fullName evidence="3">Uncharacterized protein</fullName>
    </submittedName>
</protein>
<gene>
    <name evidence="3" type="ORF">B0T19DRAFT_403000</name>
</gene>
<keyword evidence="4" id="KW-1185">Reference proteome</keyword>
<feature type="coiled-coil region" evidence="1">
    <location>
        <begin position="127"/>
        <end position="154"/>
    </location>
</feature>
<reference evidence="3" key="1">
    <citation type="journal article" date="2023" name="Mol. Phylogenet. Evol.">
        <title>Genome-scale phylogeny and comparative genomics of the fungal order Sordariales.</title>
        <authorList>
            <person name="Hensen N."/>
            <person name="Bonometti L."/>
            <person name="Westerberg I."/>
            <person name="Brannstrom I.O."/>
            <person name="Guillou S."/>
            <person name="Cros-Aarteil S."/>
            <person name="Calhoun S."/>
            <person name="Haridas S."/>
            <person name="Kuo A."/>
            <person name="Mondo S."/>
            <person name="Pangilinan J."/>
            <person name="Riley R."/>
            <person name="LaButti K."/>
            <person name="Andreopoulos B."/>
            <person name="Lipzen A."/>
            <person name="Chen C."/>
            <person name="Yan M."/>
            <person name="Daum C."/>
            <person name="Ng V."/>
            <person name="Clum A."/>
            <person name="Steindorff A."/>
            <person name="Ohm R.A."/>
            <person name="Martin F."/>
            <person name="Silar P."/>
            <person name="Natvig D.O."/>
            <person name="Lalanne C."/>
            <person name="Gautier V."/>
            <person name="Ament-Velasquez S.L."/>
            <person name="Kruys A."/>
            <person name="Hutchinson M.I."/>
            <person name="Powell A.J."/>
            <person name="Barry K."/>
            <person name="Miller A.N."/>
            <person name="Grigoriev I.V."/>
            <person name="Debuchy R."/>
            <person name="Gladieux P."/>
            <person name="Hiltunen Thoren M."/>
            <person name="Johannesson H."/>
        </authorList>
    </citation>
    <scope>NUCLEOTIDE SEQUENCE</scope>
    <source>
        <strain evidence="3">SMH4131-1</strain>
    </source>
</reference>
<accession>A0AAE0IGP2</accession>
<evidence type="ECO:0000256" key="1">
    <source>
        <dbReference type="SAM" id="Coils"/>
    </source>
</evidence>
<dbReference type="EMBL" id="JAUEPO010000004">
    <property type="protein sequence ID" value="KAK3324805.1"/>
    <property type="molecule type" value="Genomic_DNA"/>
</dbReference>
<feature type="region of interest" description="Disordered" evidence="2">
    <location>
        <begin position="46"/>
        <end position="76"/>
    </location>
</feature>
<proteinExistence type="predicted"/>
<sequence length="243" mass="27473">MSDSQSKRSAREWQDHGHMNAVPRREAIAALEGRFHVLSLVDEVSELFDDEQRPPQRKIKSPSSPSPAPEPLKTQPISFDARFQTMMYSFRRQMERLIMQTDSIRDDTNWLDQKVLDSHLKIGLKLQRAYMREYRSAKTKAEQAQNEHDFVTAQYFLVGAMLKIFGILKVIEQYRADGARQPVLNPGTTIQTAADGGPGAVPYSVDLRGNRIMYEPMMMSGALIADNNATALEIKKLSNSANS</sequence>
<keyword evidence="1" id="KW-0175">Coiled coil</keyword>
<organism evidence="3 4">
    <name type="scientific">Cercophora scortea</name>
    <dbReference type="NCBI Taxonomy" id="314031"/>
    <lineage>
        <taxon>Eukaryota</taxon>
        <taxon>Fungi</taxon>
        <taxon>Dikarya</taxon>
        <taxon>Ascomycota</taxon>
        <taxon>Pezizomycotina</taxon>
        <taxon>Sordariomycetes</taxon>
        <taxon>Sordariomycetidae</taxon>
        <taxon>Sordariales</taxon>
        <taxon>Lasiosphaeriaceae</taxon>
        <taxon>Cercophora</taxon>
    </lineage>
</organism>
<feature type="region of interest" description="Disordered" evidence="2">
    <location>
        <begin position="1"/>
        <end position="21"/>
    </location>
</feature>
<name>A0AAE0IGP2_9PEZI</name>
<evidence type="ECO:0000313" key="4">
    <source>
        <dbReference type="Proteomes" id="UP001286456"/>
    </source>
</evidence>
<evidence type="ECO:0000313" key="3">
    <source>
        <dbReference type="EMBL" id="KAK3324805.1"/>
    </source>
</evidence>
<evidence type="ECO:0000256" key="2">
    <source>
        <dbReference type="SAM" id="MobiDB-lite"/>
    </source>
</evidence>
<dbReference type="Proteomes" id="UP001286456">
    <property type="component" value="Unassembled WGS sequence"/>
</dbReference>
<dbReference type="AlphaFoldDB" id="A0AAE0IGP2"/>